<keyword evidence="1" id="KW-0560">Oxidoreductase</keyword>
<feature type="domain" description="FAD-binding" evidence="2">
    <location>
        <begin position="36"/>
        <end position="376"/>
    </location>
</feature>
<dbReference type="PANTHER" id="PTHR43476">
    <property type="entry name" value="3-(3-HYDROXY-PHENYL)PROPIONATE/3-HYDROXYCINNAMIC ACID HYDROXYLASE"/>
    <property type="match status" value="1"/>
</dbReference>
<dbReference type="EMBL" id="JANJOU010000027">
    <property type="protein sequence ID" value="MCR0985009.1"/>
    <property type="molecule type" value="Genomic_DNA"/>
</dbReference>
<dbReference type="NCBIfam" id="NF006002">
    <property type="entry name" value="PRK08132.1"/>
    <property type="match status" value="1"/>
</dbReference>
<protein>
    <submittedName>
        <fullName evidence="3">FAD-dependent monooxygenase</fullName>
    </submittedName>
</protein>
<comment type="caution">
    <text evidence="3">The sequence shown here is derived from an EMBL/GenBank/DDBJ whole genome shotgun (WGS) entry which is preliminary data.</text>
</comment>
<dbReference type="PANTHER" id="PTHR43476:SF3">
    <property type="entry name" value="FAD-BINDING MONOOXYGENASE"/>
    <property type="match status" value="1"/>
</dbReference>
<dbReference type="Proteomes" id="UP001524642">
    <property type="component" value="Unassembled WGS sequence"/>
</dbReference>
<evidence type="ECO:0000313" key="3">
    <source>
        <dbReference type="EMBL" id="MCR0985009.1"/>
    </source>
</evidence>
<sequence>MVHCPDTSPRPSTFYDYRVHPFRAPDELRGGAERHSVAIVGAGPTGLLTAIGLAQHGVHSVVLAQDVQVSHGSRAAVLVRRSMEILQRRGVVDPFAGKGLPWSGGRSFYRGQEVYRMTMPHEEGQRHPPATNVQQQYIEEFLSDVAEREPLIDLRWGSRVTSFEQDGEEARLGVDTPEGAYMLRASYAVAADGGRSDLRRMLGLRMEGRAYSGRFVIADIRIDLPLPTERLCYFDPDWNPGNNVLVHRMPDSLWRIDFRLPDDETPEQALEPELLRQRIELTLRMVGHPLPWTLDWATVYSASALTLPRYVHGRLAFVGDAAHLLPIFGVRGANTGIQDSDNLAWKLAYVLRGLGGPGLLESYSDERVEAVREICEEAGKSTRFMTPPSRGYRLMRDAALSFTLSEAFTKDLLHWRTARPHDYRTSLLNSDPAADAAFTSGPRFGAPVPDIRLADGSHLLDHLGPDFHLICFGDGDTQGMGDLLKAARRSRIPLRVLLLRREGTPPATGYDAQVEDTGSNVADRFGALPGTAYLVRPDGHVCARWLRPEPAALKQALAVACAAQE</sequence>
<dbReference type="RefSeq" id="WP_257718661.1">
    <property type="nucleotide sequence ID" value="NZ_JANJOU010000027.1"/>
</dbReference>
<evidence type="ECO:0000256" key="1">
    <source>
        <dbReference type="ARBA" id="ARBA00023002"/>
    </source>
</evidence>
<dbReference type="Gene3D" id="3.30.70.2450">
    <property type="match status" value="1"/>
</dbReference>
<dbReference type="Pfam" id="PF01494">
    <property type="entry name" value="FAD_binding_3"/>
    <property type="match status" value="1"/>
</dbReference>
<dbReference type="SUPFAM" id="SSF51905">
    <property type="entry name" value="FAD/NAD(P)-binding domain"/>
    <property type="match status" value="1"/>
</dbReference>
<dbReference type="PRINTS" id="PR00420">
    <property type="entry name" value="RNGMNOXGNASE"/>
</dbReference>
<reference evidence="3 4" key="1">
    <citation type="submission" date="2022-06" db="EMBL/GenBank/DDBJ databases">
        <title>Roseomonas CN29.</title>
        <authorList>
            <person name="Cheng Y."/>
            <person name="He X."/>
        </authorList>
    </citation>
    <scope>NUCLEOTIDE SEQUENCE [LARGE SCALE GENOMIC DNA]</scope>
    <source>
        <strain evidence="3 4">CN29</strain>
    </source>
</reference>
<dbReference type="Gene3D" id="3.40.30.120">
    <property type="match status" value="1"/>
</dbReference>
<keyword evidence="3" id="KW-0503">Monooxygenase</keyword>
<name>A0ABT1XDG2_9PROT</name>
<dbReference type="Gene3D" id="3.50.50.60">
    <property type="entry name" value="FAD/NAD(P)-binding domain"/>
    <property type="match status" value="1"/>
</dbReference>
<gene>
    <name evidence="3" type="ORF">NRP21_23420</name>
</gene>
<evidence type="ECO:0000313" key="4">
    <source>
        <dbReference type="Proteomes" id="UP001524642"/>
    </source>
</evidence>
<evidence type="ECO:0000259" key="2">
    <source>
        <dbReference type="Pfam" id="PF01494"/>
    </source>
</evidence>
<dbReference type="InterPro" id="IPR002938">
    <property type="entry name" value="FAD-bd"/>
</dbReference>
<dbReference type="InterPro" id="IPR050631">
    <property type="entry name" value="PheA/TfdB_FAD_monoxygenase"/>
</dbReference>
<organism evidence="3 4">
    <name type="scientific">Roseomonas populi</name>
    <dbReference type="NCBI Taxonomy" id="3121582"/>
    <lineage>
        <taxon>Bacteria</taxon>
        <taxon>Pseudomonadati</taxon>
        <taxon>Pseudomonadota</taxon>
        <taxon>Alphaproteobacteria</taxon>
        <taxon>Acetobacterales</taxon>
        <taxon>Roseomonadaceae</taxon>
        <taxon>Roseomonas</taxon>
    </lineage>
</organism>
<accession>A0ABT1XDG2</accession>
<proteinExistence type="predicted"/>
<dbReference type="GO" id="GO:0004497">
    <property type="term" value="F:monooxygenase activity"/>
    <property type="evidence" value="ECO:0007669"/>
    <property type="project" value="UniProtKB-KW"/>
</dbReference>
<dbReference type="InterPro" id="IPR036188">
    <property type="entry name" value="FAD/NAD-bd_sf"/>
</dbReference>
<keyword evidence="4" id="KW-1185">Reference proteome</keyword>